<dbReference type="InterPro" id="IPR036514">
    <property type="entry name" value="SGNH_hydro_sf"/>
</dbReference>
<dbReference type="SUPFAM" id="SSF52266">
    <property type="entry name" value="SGNH hydrolase"/>
    <property type="match status" value="1"/>
</dbReference>
<dbReference type="Pfam" id="PF13472">
    <property type="entry name" value="Lipase_GDSL_2"/>
    <property type="match status" value="1"/>
</dbReference>
<dbReference type="Gene3D" id="3.40.50.1110">
    <property type="entry name" value="SGNH hydrolase"/>
    <property type="match status" value="1"/>
</dbReference>
<evidence type="ECO:0000259" key="1">
    <source>
        <dbReference type="Pfam" id="PF13472"/>
    </source>
</evidence>
<name>A0ABR2XHE2_9PEZI</name>
<feature type="domain" description="SGNH hydrolase-type esterase" evidence="1">
    <location>
        <begin position="111"/>
        <end position="260"/>
    </location>
</feature>
<keyword evidence="2" id="KW-0378">Hydrolase</keyword>
<keyword evidence="3" id="KW-1185">Reference proteome</keyword>
<protein>
    <submittedName>
        <fullName evidence="2">SGNH hydrolase-type esterase domain-containing protein</fullName>
    </submittedName>
</protein>
<sequence length="271" mass="30266">MITPMTPGGENQVLPKSSFNALISSHAKFKERSFDTSKNVHIQTLRSLHIVPSVMLLGDSMIERFQTTGHSPNFVPGSPDRPPQPWPSPILLSDKCLESLTRSAQVGVQRIEDVFNAGVGGDKFENILYRLHGDPSRQLPGLMEQLAENDIKLWVVHAGTNNLHPKRGLSDASISAQRILLQAVLRISKPGTKIMLTGLFYRLDIPDRLVDEANVKMESLAGLMNQNLEENSVVFVAPPTTVVKEKHLEDHVHLNTEGYHLWVQYLLPKMM</sequence>
<comment type="caution">
    <text evidence="2">The sequence shown here is derived from an EMBL/GenBank/DDBJ whole genome shotgun (WGS) entry which is preliminary data.</text>
</comment>
<proteinExistence type="predicted"/>
<evidence type="ECO:0000313" key="2">
    <source>
        <dbReference type="EMBL" id="KAK9773166.1"/>
    </source>
</evidence>
<dbReference type="CDD" id="cd00229">
    <property type="entry name" value="SGNH_hydrolase"/>
    <property type="match status" value="1"/>
</dbReference>
<gene>
    <name evidence="2" type="ORF">SCAR479_10083</name>
</gene>
<organism evidence="2 3">
    <name type="scientific">Seiridium cardinale</name>
    <dbReference type="NCBI Taxonomy" id="138064"/>
    <lineage>
        <taxon>Eukaryota</taxon>
        <taxon>Fungi</taxon>
        <taxon>Dikarya</taxon>
        <taxon>Ascomycota</taxon>
        <taxon>Pezizomycotina</taxon>
        <taxon>Sordariomycetes</taxon>
        <taxon>Xylariomycetidae</taxon>
        <taxon>Amphisphaeriales</taxon>
        <taxon>Sporocadaceae</taxon>
        <taxon>Seiridium</taxon>
    </lineage>
</organism>
<evidence type="ECO:0000313" key="3">
    <source>
        <dbReference type="Proteomes" id="UP001465668"/>
    </source>
</evidence>
<dbReference type="Proteomes" id="UP001465668">
    <property type="component" value="Unassembled WGS sequence"/>
</dbReference>
<accession>A0ABR2XHE2</accession>
<reference evidence="2 3" key="1">
    <citation type="submission" date="2024-02" db="EMBL/GenBank/DDBJ databases">
        <title>First draft genome assembly of two strains of Seiridium cardinale.</title>
        <authorList>
            <person name="Emiliani G."/>
            <person name="Scali E."/>
        </authorList>
    </citation>
    <scope>NUCLEOTIDE SEQUENCE [LARGE SCALE GENOMIC DNA]</scope>
    <source>
        <strain evidence="2 3">BM-138-000479</strain>
    </source>
</reference>
<dbReference type="InterPro" id="IPR013830">
    <property type="entry name" value="SGNH_hydro"/>
</dbReference>
<dbReference type="GO" id="GO:0016787">
    <property type="term" value="F:hydrolase activity"/>
    <property type="evidence" value="ECO:0007669"/>
    <property type="project" value="UniProtKB-KW"/>
</dbReference>
<dbReference type="EMBL" id="JARVKM010000053">
    <property type="protein sequence ID" value="KAK9773166.1"/>
    <property type="molecule type" value="Genomic_DNA"/>
</dbReference>